<proteinExistence type="predicted"/>
<comment type="caution">
    <text evidence="2">The sequence shown here is derived from an EMBL/GenBank/DDBJ whole genome shotgun (WGS) entry which is preliminary data.</text>
</comment>
<name>A0AAV9N6N3_9EURO</name>
<reference evidence="2 3" key="1">
    <citation type="submission" date="2023-08" db="EMBL/GenBank/DDBJ databases">
        <title>Black Yeasts Isolated from many extreme environments.</title>
        <authorList>
            <person name="Coleine C."/>
            <person name="Stajich J.E."/>
            <person name="Selbmann L."/>
        </authorList>
    </citation>
    <scope>NUCLEOTIDE SEQUENCE [LARGE SCALE GENOMIC DNA]</scope>
    <source>
        <strain evidence="2 3">CCFEE 5792</strain>
    </source>
</reference>
<dbReference type="RefSeq" id="XP_064704206.1">
    <property type="nucleotide sequence ID" value="XM_064848992.1"/>
</dbReference>
<accession>A0AAV9N6N3</accession>
<protein>
    <submittedName>
        <fullName evidence="2">Uncharacterized protein</fullName>
    </submittedName>
</protein>
<gene>
    <name evidence="2" type="ORF">LTR84_005423</name>
</gene>
<dbReference type="Proteomes" id="UP001358417">
    <property type="component" value="Unassembled WGS sequence"/>
</dbReference>
<dbReference type="EMBL" id="JAVRRD010000020">
    <property type="protein sequence ID" value="KAK5049001.1"/>
    <property type="molecule type" value="Genomic_DNA"/>
</dbReference>
<dbReference type="AlphaFoldDB" id="A0AAV9N6N3"/>
<dbReference type="GeneID" id="89973600"/>
<evidence type="ECO:0000256" key="1">
    <source>
        <dbReference type="SAM" id="MobiDB-lite"/>
    </source>
</evidence>
<sequence length="71" mass="7915">MDLTVPPNSRALVTLPSEWKSSATDEGEEPSKEVASGEHHFECTWLPEEWPPKVLLPPNISYSPELDEIAV</sequence>
<feature type="region of interest" description="Disordered" evidence="1">
    <location>
        <begin position="1"/>
        <end position="38"/>
    </location>
</feature>
<evidence type="ECO:0000313" key="2">
    <source>
        <dbReference type="EMBL" id="KAK5049001.1"/>
    </source>
</evidence>
<organism evidence="2 3">
    <name type="scientific">Exophiala bonariae</name>
    <dbReference type="NCBI Taxonomy" id="1690606"/>
    <lineage>
        <taxon>Eukaryota</taxon>
        <taxon>Fungi</taxon>
        <taxon>Dikarya</taxon>
        <taxon>Ascomycota</taxon>
        <taxon>Pezizomycotina</taxon>
        <taxon>Eurotiomycetes</taxon>
        <taxon>Chaetothyriomycetidae</taxon>
        <taxon>Chaetothyriales</taxon>
        <taxon>Herpotrichiellaceae</taxon>
        <taxon>Exophiala</taxon>
    </lineage>
</organism>
<feature type="compositionally biased region" description="Basic and acidic residues" evidence="1">
    <location>
        <begin position="29"/>
        <end position="38"/>
    </location>
</feature>
<keyword evidence="3" id="KW-1185">Reference proteome</keyword>
<evidence type="ECO:0000313" key="3">
    <source>
        <dbReference type="Proteomes" id="UP001358417"/>
    </source>
</evidence>